<protein>
    <submittedName>
        <fullName evidence="2">Uncharacterized protein</fullName>
    </submittedName>
</protein>
<feature type="compositionally biased region" description="Polar residues" evidence="1">
    <location>
        <begin position="15"/>
        <end position="51"/>
    </location>
</feature>
<keyword evidence="3" id="KW-1185">Reference proteome</keyword>
<sequence>MDVAPKNNRYGYNRITITNSLVTPDNASPSPDIGTSVNTVVAEQSDSQGTYGQEVGDNSLFEFKGETSQSESQQEKSTQQLKPGSVSSDIRSKGDEDNDYDDMSYAYKPKVNIMIDL</sequence>
<dbReference type="Proteomes" id="UP000031668">
    <property type="component" value="Unassembled WGS sequence"/>
</dbReference>
<reference evidence="2 3" key="1">
    <citation type="journal article" date="2014" name="Genome Biol. Evol.">
        <title>The genome of the myxosporean Thelohanellus kitauei shows adaptations to nutrient acquisition within its fish host.</title>
        <authorList>
            <person name="Yang Y."/>
            <person name="Xiong J."/>
            <person name="Zhou Z."/>
            <person name="Huo F."/>
            <person name="Miao W."/>
            <person name="Ran C."/>
            <person name="Liu Y."/>
            <person name="Zhang J."/>
            <person name="Feng J."/>
            <person name="Wang M."/>
            <person name="Wang M."/>
            <person name="Wang L."/>
            <person name="Yao B."/>
        </authorList>
    </citation>
    <scope>NUCLEOTIDE SEQUENCE [LARGE SCALE GENOMIC DNA]</scope>
    <source>
        <strain evidence="2">Wuqing</strain>
    </source>
</reference>
<comment type="caution">
    <text evidence="2">The sequence shown here is derived from an EMBL/GenBank/DDBJ whole genome shotgun (WGS) entry which is preliminary data.</text>
</comment>
<feature type="compositionally biased region" description="Low complexity" evidence="1">
    <location>
        <begin position="66"/>
        <end position="80"/>
    </location>
</feature>
<feature type="region of interest" description="Disordered" evidence="1">
    <location>
        <begin position="1"/>
        <end position="105"/>
    </location>
</feature>
<dbReference type="EMBL" id="JWZT01000903">
    <property type="protein sequence ID" value="KII73300.1"/>
    <property type="molecule type" value="Genomic_DNA"/>
</dbReference>
<evidence type="ECO:0000313" key="2">
    <source>
        <dbReference type="EMBL" id="KII73300.1"/>
    </source>
</evidence>
<accession>A0A0C2NA94</accession>
<name>A0A0C2NA94_THEKT</name>
<evidence type="ECO:0000313" key="3">
    <source>
        <dbReference type="Proteomes" id="UP000031668"/>
    </source>
</evidence>
<gene>
    <name evidence="2" type="ORF">RF11_04885</name>
</gene>
<organism evidence="2 3">
    <name type="scientific">Thelohanellus kitauei</name>
    <name type="common">Myxosporean</name>
    <dbReference type="NCBI Taxonomy" id="669202"/>
    <lineage>
        <taxon>Eukaryota</taxon>
        <taxon>Metazoa</taxon>
        <taxon>Cnidaria</taxon>
        <taxon>Myxozoa</taxon>
        <taxon>Myxosporea</taxon>
        <taxon>Bivalvulida</taxon>
        <taxon>Platysporina</taxon>
        <taxon>Myxobolidae</taxon>
        <taxon>Thelohanellus</taxon>
    </lineage>
</organism>
<proteinExistence type="predicted"/>
<dbReference type="AlphaFoldDB" id="A0A0C2NA94"/>
<evidence type="ECO:0000256" key="1">
    <source>
        <dbReference type="SAM" id="MobiDB-lite"/>
    </source>
</evidence>